<dbReference type="WBParaSite" id="SPAL_0001412500.1">
    <property type="protein sequence ID" value="SPAL_0001412500.1"/>
    <property type="gene ID" value="SPAL_0001412500"/>
</dbReference>
<keyword evidence="1" id="KW-0472">Membrane</keyword>
<keyword evidence="2" id="KW-1185">Reference proteome</keyword>
<sequence length="73" mass="8401">MITNLSKWFGKFRGSIIAVVFVGGVGTLAYGSYKASLFVKRVSASKEYNYHQEMEDYIYHKELEARKNSDELK</sequence>
<keyword evidence="1" id="KW-0812">Transmembrane</keyword>
<evidence type="ECO:0000256" key="1">
    <source>
        <dbReference type="SAM" id="Phobius"/>
    </source>
</evidence>
<dbReference type="AlphaFoldDB" id="A0A0N5C870"/>
<accession>A0A0N5C870</accession>
<proteinExistence type="predicted"/>
<protein>
    <submittedName>
        <fullName evidence="3">COX6C domain-containing protein</fullName>
    </submittedName>
</protein>
<evidence type="ECO:0000313" key="3">
    <source>
        <dbReference type="WBParaSite" id="SPAL_0001412500.1"/>
    </source>
</evidence>
<evidence type="ECO:0000313" key="2">
    <source>
        <dbReference type="Proteomes" id="UP000046392"/>
    </source>
</evidence>
<name>A0A0N5C870_STREA</name>
<reference evidence="3" key="1">
    <citation type="submission" date="2017-02" db="UniProtKB">
        <authorList>
            <consortium name="WormBaseParasite"/>
        </authorList>
    </citation>
    <scope>IDENTIFICATION</scope>
</reference>
<keyword evidence="1" id="KW-1133">Transmembrane helix</keyword>
<dbReference type="Proteomes" id="UP000046392">
    <property type="component" value="Unplaced"/>
</dbReference>
<organism evidence="2 3">
    <name type="scientific">Strongyloides papillosus</name>
    <name type="common">Intestinal threadworm</name>
    <dbReference type="NCBI Taxonomy" id="174720"/>
    <lineage>
        <taxon>Eukaryota</taxon>
        <taxon>Metazoa</taxon>
        <taxon>Ecdysozoa</taxon>
        <taxon>Nematoda</taxon>
        <taxon>Chromadorea</taxon>
        <taxon>Rhabditida</taxon>
        <taxon>Tylenchina</taxon>
        <taxon>Panagrolaimomorpha</taxon>
        <taxon>Strongyloidoidea</taxon>
        <taxon>Strongyloididae</taxon>
        <taxon>Strongyloides</taxon>
    </lineage>
</organism>
<feature type="transmembrane region" description="Helical" evidence="1">
    <location>
        <begin position="12"/>
        <end position="33"/>
    </location>
</feature>